<dbReference type="EMBL" id="OX459938">
    <property type="protein sequence ID" value="CAI9160068.1"/>
    <property type="molecule type" value="Genomic_DNA"/>
</dbReference>
<evidence type="ECO:0000313" key="1">
    <source>
        <dbReference type="EMBL" id="CAI9160068.1"/>
    </source>
</evidence>
<keyword evidence="2" id="KW-1185">Reference proteome</keyword>
<reference evidence="1" key="1">
    <citation type="submission" date="2023-04" db="EMBL/GenBank/DDBJ databases">
        <authorList>
            <consortium name="ELIXIR-Norway"/>
        </authorList>
    </citation>
    <scope>NUCLEOTIDE SEQUENCE [LARGE SCALE GENOMIC DNA]</scope>
</reference>
<name>A0ABN8YI16_RANTA</name>
<sequence length="84" mass="9073">MNVILVPVIPPQSFMTFAKATLSKSGIQRAPRLRLCREVRLVPARGQPAALLASLASRVLCAASACDICALRHEFADGLRSWSP</sequence>
<accession>A0ABN8YI16</accession>
<gene>
    <name evidence="1" type="ORF">MRATA1EN1_LOCUS9030</name>
</gene>
<proteinExistence type="predicted"/>
<evidence type="ECO:0000313" key="2">
    <source>
        <dbReference type="Proteomes" id="UP001176941"/>
    </source>
</evidence>
<dbReference type="Proteomes" id="UP001176941">
    <property type="component" value="Chromosome 2"/>
</dbReference>
<organism evidence="1 2">
    <name type="scientific">Rangifer tarandus platyrhynchus</name>
    <name type="common">Svalbard reindeer</name>
    <dbReference type="NCBI Taxonomy" id="3082113"/>
    <lineage>
        <taxon>Eukaryota</taxon>
        <taxon>Metazoa</taxon>
        <taxon>Chordata</taxon>
        <taxon>Craniata</taxon>
        <taxon>Vertebrata</taxon>
        <taxon>Euteleostomi</taxon>
        <taxon>Mammalia</taxon>
        <taxon>Eutheria</taxon>
        <taxon>Laurasiatheria</taxon>
        <taxon>Artiodactyla</taxon>
        <taxon>Ruminantia</taxon>
        <taxon>Pecora</taxon>
        <taxon>Cervidae</taxon>
        <taxon>Odocoileinae</taxon>
        <taxon>Rangifer</taxon>
    </lineage>
</organism>
<protein>
    <submittedName>
        <fullName evidence="1">Uncharacterized protein</fullName>
    </submittedName>
</protein>